<dbReference type="SUPFAM" id="SSF50249">
    <property type="entry name" value="Nucleic acid-binding proteins"/>
    <property type="match status" value="1"/>
</dbReference>
<reference evidence="1 2" key="1">
    <citation type="submission" date="2020-09" db="EMBL/GenBank/DDBJ databases">
        <title>De no assembly of potato wild relative species, Solanum commersonii.</title>
        <authorList>
            <person name="Cho K."/>
        </authorList>
    </citation>
    <scope>NUCLEOTIDE SEQUENCE [LARGE SCALE GENOMIC DNA]</scope>
    <source>
        <strain evidence="1">LZ3.2</strain>
        <tissue evidence="1">Leaf</tissue>
    </source>
</reference>
<dbReference type="EMBL" id="JACXVP010000010">
    <property type="protein sequence ID" value="KAG5580539.1"/>
    <property type="molecule type" value="Genomic_DNA"/>
</dbReference>
<accession>A0A9J5WXL9</accession>
<evidence type="ECO:0000313" key="1">
    <source>
        <dbReference type="EMBL" id="KAG5580539.1"/>
    </source>
</evidence>
<gene>
    <name evidence="1" type="ORF">H5410_051166</name>
</gene>
<dbReference type="InterPro" id="IPR012340">
    <property type="entry name" value="NA-bd_OB-fold"/>
</dbReference>
<dbReference type="AlphaFoldDB" id="A0A9J5WXL9"/>
<proteinExistence type="predicted"/>
<sequence length="116" mass="13504">MRQRRALRQYTLSTGKSIGRNSSGRIMVFQREGIVERIEYVPNHSSQIAPVRWTEGGDPRIKINHDYHLQSIFILFPAWEGGSKKDSLLLSWMDGNLCSVRPFYQNAFLVEEPLFY</sequence>
<organism evidence="1 2">
    <name type="scientific">Solanum commersonii</name>
    <name type="common">Commerson's wild potato</name>
    <name type="synonym">Commerson's nightshade</name>
    <dbReference type="NCBI Taxonomy" id="4109"/>
    <lineage>
        <taxon>Eukaryota</taxon>
        <taxon>Viridiplantae</taxon>
        <taxon>Streptophyta</taxon>
        <taxon>Embryophyta</taxon>
        <taxon>Tracheophyta</taxon>
        <taxon>Spermatophyta</taxon>
        <taxon>Magnoliopsida</taxon>
        <taxon>eudicotyledons</taxon>
        <taxon>Gunneridae</taxon>
        <taxon>Pentapetalae</taxon>
        <taxon>asterids</taxon>
        <taxon>lamiids</taxon>
        <taxon>Solanales</taxon>
        <taxon>Solanaceae</taxon>
        <taxon>Solanoideae</taxon>
        <taxon>Solaneae</taxon>
        <taxon>Solanum</taxon>
    </lineage>
</organism>
<evidence type="ECO:0000313" key="2">
    <source>
        <dbReference type="Proteomes" id="UP000824120"/>
    </source>
</evidence>
<comment type="caution">
    <text evidence="1">The sequence shown here is derived from an EMBL/GenBank/DDBJ whole genome shotgun (WGS) entry which is preliminary data.</text>
</comment>
<dbReference type="OrthoDB" id="1306200at2759"/>
<protein>
    <submittedName>
        <fullName evidence="1">Uncharacterized protein</fullName>
    </submittedName>
</protein>
<keyword evidence="2" id="KW-1185">Reference proteome</keyword>
<name>A0A9J5WXL9_SOLCO</name>
<dbReference type="Proteomes" id="UP000824120">
    <property type="component" value="Chromosome 10"/>
</dbReference>